<proteinExistence type="predicted"/>
<evidence type="ECO:0000256" key="1">
    <source>
        <dbReference type="SAM" id="MobiDB-lite"/>
    </source>
</evidence>
<sequence length="242" mass="26617">MIINQKSRDMTDSHPENENDNESSQPMHAEFRHQAVTARVSEDAALGVFSNAAIILSGNYEFVIDFILRMGKPDRVMARLILPVPVVGQFANTLRESLQNYETQFGALPEIPITKNLPSTPTGSPEQAAPGGFVGSIGPEGAVHSNATEGGASNRKAPPIEEIYDDLKLDDHLFGGTYANAVLIRHSPTEFCFDFVANIFPRSTVNARVFMAIPQVKPLLNSLSHSFDQFRKRQTPPPNKED</sequence>
<evidence type="ECO:0008006" key="4">
    <source>
        <dbReference type="Google" id="ProtNLM"/>
    </source>
</evidence>
<name>A0A5C5XIW8_9PLAN</name>
<dbReference type="AlphaFoldDB" id="A0A5C5XIW8"/>
<keyword evidence="3" id="KW-1185">Reference proteome</keyword>
<comment type="caution">
    <text evidence="2">The sequence shown here is derived from an EMBL/GenBank/DDBJ whole genome shotgun (WGS) entry which is preliminary data.</text>
</comment>
<organism evidence="2 3">
    <name type="scientific">Rubinisphaera italica</name>
    <dbReference type="NCBI Taxonomy" id="2527969"/>
    <lineage>
        <taxon>Bacteria</taxon>
        <taxon>Pseudomonadati</taxon>
        <taxon>Planctomycetota</taxon>
        <taxon>Planctomycetia</taxon>
        <taxon>Planctomycetales</taxon>
        <taxon>Planctomycetaceae</taxon>
        <taxon>Rubinisphaera</taxon>
    </lineage>
</organism>
<reference evidence="2 3" key="1">
    <citation type="submission" date="2019-02" db="EMBL/GenBank/DDBJ databases">
        <title>Deep-cultivation of Planctomycetes and their phenomic and genomic characterization uncovers novel biology.</title>
        <authorList>
            <person name="Wiegand S."/>
            <person name="Jogler M."/>
            <person name="Boedeker C."/>
            <person name="Pinto D."/>
            <person name="Vollmers J."/>
            <person name="Rivas-Marin E."/>
            <person name="Kohn T."/>
            <person name="Peeters S.H."/>
            <person name="Heuer A."/>
            <person name="Rast P."/>
            <person name="Oberbeckmann S."/>
            <person name="Bunk B."/>
            <person name="Jeske O."/>
            <person name="Meyerdierks A."/>
            <person name="Storesund J.E."/>
            <person name="Kallscheuer N."/>
            <person name="Luecker S."/>
            <person name="Lage O.M."/>
            <person name="Pohl T."/>
            <person name="Merkel B.J."/>
            <person name="Hornburger P."/>
            <person name="Mueller R.-W."/>
            <person name="Bruemmer F."/>
            <person name="Labrenz M."/>
            <person name="Spormann A.M."/>
            <person name="Op Den Camp H."/>
            <person name="Overmann J."/>
            <person name="Amann R."/>
            <person name="Jetten M.S.M."/>
            <person name="Mascher T."/>
            <person name="Medema M.H."/>
            <person name="Devos D.P."/>
            <person name="Kaster A.-K."/>
            <person name="Ovreas L."/>
            <person name="Rohde M."/>
            <person name="Galperin M.Y."/>
            <person name="Jogler C."/>
        </authorList>
    </citation>
    <scope>NUCLEOTIDE SEQUENCE [LARGE SCALE GENOMIC DNA]</scope>
    <source>
        <strain evidence="2 3">Pan54</strain>
    </source>
</reference>
<feature type="compositionally biased region" description="Basic and acidic residues" evidence="1">
    <location>
        <begin position="1"/>
        <end position="17"/>
    </location>
</feature>
<protein>
    <recommendedName>
        <fullName evidence="4">DUF3467 domain-containing protein</fullName>
    </recommendedName>
</protein>
<feature type="region of interest" description="Disordered" evidence="1">
    <location>
        <begin position="1"/>
        <end position="27"/>
    </location>
</feature>
<evidence type="ECO:0000313" key="3">
    <source>
        <dbReference type="Proteomes" id="UP000316095"/>
    </source>
</evidence>
<dbReference type="Pfam" id="PF11950">
    <property type="entry name" value="DUF3467"/>
    <property type="match status" value="2"/>
</dbReference>
<evidence type="ECO:0000313" key="2">
    <source>
        <dbReference type="EMBL" id="TWT63107.1"/>
    </source>
</evidence>
<dbReference type="InterPro" id="IPR021857">
    <property type="entry name" value="DUF3467"/>
</dbReference>
<dbReference type="OrthoDB" id="214456at2"/>
<gene>
    <name evidence="2" type="ORF">Pan54_38580</name>
</gene>
<dbReference type="Proteomes" id="UP000316095">
    <property type="component" value="Unassembled WGS sequence"/>
</dbReference>
<accession>A0A5C5XIW8</accession>
<dbReference type="EMBL" id="SJPG01000001">
    <property type="protein sequence ID" value="TWT63107.1"/>
    <property type="molecule type" value="Genomic_DNA"/>
</dbReference>